<dbReference type="InterPro" id="IPR046237">
    <property type="entry name" value="DUF6270"/>
</dbReference>
<proteinExistence type="predicted"/>
<gene>
    <name evidence="1" type="ORF">GCM10009001_28840</name>
</gene>
<dbReference type="EMBL" id="BAAADS010000020">
    <property type="protein sequence ID" value="GAA0609675.1"/>
    <property type="molecule type" value="Genomic_DNA"/>
</dbReference>
<comment type="caution">
    <text evidence="1">The sequence shown here is derived from an EMBL/GenBank/DDBJ whole genome shotgun (WGS) entry which is preliminary data.</text>
</comment>
<sequence length="693" mass="81759">MLAYFNAIHQEGQQKIVLKGTFNEKMDNEKPDIFFQERVPKEDYFSPQRMYMNVEWQGQEFTISLQLDKWKEKLGQNQIWDCYISYGERREKIQTDFKESIRMKHTPHIFYTAKPYVTKDQTLAISVKAGKLSALVTDTQIENQKLTLGFTIADDFYKKISNANQPVELELTFKKRIQADLDDHQDEKSFSFQQTDHQKLTSKVDLSTFIAGKTLAPMTRWDLFVTVKNNTGQTVTEHVDIDPDNDIFNQAFNLSSHLSARFVYDEQEAFSLSITTDKEPVTIQHLRVNEQNVSIEGKADNLIVDEAVLKKESAFANAERTATVMKLPVTEKDGTFNVTLSLEQFVQHHHIDDKDLFFINMKFREKQAKVKMNLPIYLDKSVKLSKKPIRVTNKYQVRLIRDGSNKLQFRSRIRTQEPDNHSLKVAVSGSCFSRLGFGSRDYYNPDYKNKYEVVYTQFHSSIISKMGKPVKFPEEKFTGMHPTFIDNVRSDFEKDFFKNLKQAKPDFLILDFYVDGSKDVLLFDDKHMITANYMLRKNHNYLHEIEPKVTVLNQKNIESYLEYWHKAIKKFCKKLVKYVPEERIILQKVRKAEGYHTKDGGFRKFKNQTYIQRSNYLFEYMENYFLNLLPNVKTIDLNDRAFYSHYKHPGSVTPDHYETNYYKEYMDRVDENVLRYFIQNPAYLKKRKVKKAK</sequence>
<dbReference type="Pfam" id="PF19786">
    <property type="entry name" value="DUF6270"/>
    <property type="match status" value="1"/>
</dbReference>
<dbReference type="RefSeq" id="WP_343814603.1">
    <property type="nucleotide sequence ID" value="NZ_BAAADS010000020.1"/>
</dbReference>
<keyword evidence="2" id="KW-1185">Reference proteome</keyword>
<evidence type="ECO:0000313" key="1">
    <source>
        <dbReference type="EMBL" id="GAA0609675.1"/>
    </source>
</evidence>
<name>A0ABN1GE87_9BACI</name>
<protein>
    <submittedName>
        <fullName evidence="1">Uncharacterized protein</fullName>
    </submittedName>
</protein>
<organism evidence="1 2">
    <name type="scientific">Virgibacillus siamensis</name>
    <dbReference type="NCBI Taxonomy" id="480071"/>
    <lineage>
        <taxon>Bacteria</taxon>
        <taxon>Bacillati</taxon>
        <taxon>Bacillota</taxon>
        <taxon>Bacilli</taxon>
        <taxon>Bacillales</taxon>
        <taxon>Bacillaceae</taxon>
        <taxon>Virgibacillus</taxon>
    </lineage>
</organism>
<reference evidence="1 2" key="1">
    <citation type="journal article" date="2019" name="Int. J. Syst. Evol. Microbiol.">
        <title>The Global Catalogue of Microorganisms (GCM) 10K type strain sequencing project: providing services to taxonomists for standard genome sequencing and annotation.</title>
        <authorList>
            <consortium name="The Broad Institute Genomics Platform"/>
            <consortium name="The Broad Institute Genome Sequencing Center for Infectious Disease"/>
            <person name="Wu L."/>
            <person name="Ma J."/>
        </authorList>
    </citation>
    <scope>NUCLEOTIDE SEQUENCE [LARGE SCALE GENOMIC DNA]</scope>
    <source>
        <strain evidence="1 2">JCM 15395</strain>
    </source>
</reference>
<accession>A0ABN1GE87</accession>
<dbReference type="Proteomes" id="UP001500866">
    <property type="component" value="Unassembled WGS sequence"/>
</dbReference>
<evidence type="ECO:0000313" key="2">
    <source>
        <dbReference type="Proteomes" id="UP001500866"/>
    </source>
</evidence>